<feature type="domain" description="Arginyl tRNA synthetase N-terminal" evidence="7">
    <location>
        <begin position="4"/>
        <end position="92"/>
    </location>
</feature>
<evidence type="ECO:0000256" key="5">
    <source>
        <dbReference type="ARBA" id="ARBA00049339"/>
    </source>
</evidence>
<dbReference type="EC" id="6.1.1.19" evidence="1"/>
<dbReference type="EMBL" id="JASCIS010000001">
    <property type="protein sequence ID" value="MDI3417169.1"/>
    <property type="molecule type" value="Genomic_DNA"/>
</dbReference>
<feature type="domain" description="DALR anticodon binding" evidence="6">
    <location>
        <begin position="212"/>
        <end position="333"/>
    </location>
</feature>
<organism evidence="8 9">
    <name type="scientific">Streptomyces luteolus</name>
    <dbReference type="NCBI Taxonomy" id="3043615"/>
    <lineage>
        <taxon>Bacteria</taxon>
        <taxon>Bacillati</taxon>
        <taxon>Actinomycetota</taxon>
        <taxon>Actinomycetes</taxon>
        <taxon>Kitasatosporales</taxon>
        <taxon>Streptomycetaceae</taxon>
        <taxon>Streptomyces</taxon>
    </lineage>
</organism>
<name>A0ABT6SNH9_9ACTN</name>
<evidence type="ECO:0000256" key="1">
    <source>
        <dbReference type="ARBA" id="ARBA00012837"/>
    </source>
</evidence>
<dbReference type="Gene3D" id="1.10.730.10">
    <property type="entry name" value="Isoleucyl-tRNA Synthetase, Domain 1"/>
    <property type="match status" value="1"/>
</dbReference>
<reference evidence="8 9" key="1">
    <citation type="submission" date="2023-05" db="EMBL/GenBank/DDBJ databases">
        <title>Draft genome sequence of Streptomyces sp. B-S-A12 isolated from a cave soil in Thailand.</title>
        <authorList>
            <person name="Chamroensaksri N."/>
            <person name="Muangham S."/>
        </authorList>
    </citation>
    <scope>NUCLEOTIDE SEQUENCE [LARGE SCALE GENOMIC DNA]</scope>
    <source>
        <strain evidence="8 9">B-S-A12</strain>
    </source>
</reference>
<accession>A0ABT6SNH9</accession>
<dbReference type="Pfam" id="PF03485">
    <property type="entry name" value="Arg_tRNA_synt_N"/>
    <property type="match status" value="1"/>
</dbReference>
<dbReference type="SMART" id="SM01016">
    <property type="entry name" value="Arg_tRNA_synt_N"/>
    <property type="match status" value="1"/>
</dbReference>
<dbReference type="NCBIfam" id="NF045898">
    <property type="entry name" value="ArgS_rel_codon"/>
    <property type="match status" value="1"/>
</dbReference>
<dbReference type="Pfam" id="PF05746">
    <property type="entry name" value="DALR_1"/>
    <property type="match status" value="1"/>
</dbReference>
<keyword evidence="2" id="KW-0436">Ligase</keyword>
<evidence type="ECO:0000313" key="8">
    <source>
        <dbReference type="EMBL" id="MDI3417169.1"/>
    </source>
</evidence>
<evidence type="ECO:0000313" key="9">
    <source>
        <dbReference type="Proteomes" id="UP001237105"/>
    </source>
</evidence>
<dbReference type="RefSeq" id="WP_282533088.1">
    <property type="nucleotide sequence ID" value="NZ_JASCIS010000001.1"/>
</dbReference>
<dbReference type="InterPro" id="IPR036695">
    <property type="entry name" value="Arg-tRNA-synth_N_sf"/>
</dbReference>
<comment type="caution">
    <text evidence="8">The sequence shown here is derived from an EMBL/GenBank/DDBJ whole genome shotgun (WGS) entry which is preliminary data.</text>
</comment>
<dbReference type="InterPro" id="IPR008909">
    <property type="entry name" value="DALR_anticod-bd"/>
</dbReference>
<sequence>MTPADLSRTVLRAVRRAVEDEKLSVVVPARVVVERPRPGGRGDFACNVALQLAGPAGRPPREVAELLSTALADEPGIADVEITGPGFLNFTLGDTSGSQVVRDVLARREAYGRADLLAGREFGFAPVDETRAGIVTDAVVRLLRTLGARAGVVPGGDRTPRVAPVPRGAGDVFERYGADAARWAMLSGPAQETPRFTDALLAQTEDNPLFRVRYAHARVRALLRNAAELGFAPEPTEAESEPAEAEVDGPLLAFLADHPSVLEAAAHHRAPDRLARHLVGGADAVLAYQHTVLPLGDEKPSAAHRARLALAEAAGTVLAGGLTLLGISAPEHL</sequence>
<dbReference type="InterPro" id="IPR009080">
    <property type="entry name" value="tRNAsynth_Ia_anticodon-bd"/>
</dbReference>
<comment type="catalytic activity">
    <reaction evidence="5">
        <text>tRNA(Arg) + L-arginine + ATP = L-arginyl-tRNA(Arg) + AMP + diphosphate</text>
        <dbReference type="Rhea" id="RHEA:20301"/>
        <dbReference type="Rhea" id="RHEA-COMP:9658"/>
        <dbReference type="Rhea" id="RHEA-COMP:9673"/>
        <dbReference type="ChEBI" id="CHEBI:30616"/>
        <dbReference type="ChEBI" id="CHEBI:32682"/>
        <dbReference type="ChEBI" id="CHEBI:33019"/>
        <dbReference type="ChEBI" id="CHEBI:78442"/>
        <dbReference type="ChEBI" id="CHEBI:78513"/>
        <dbReference type="ChEBI" id="CHEBI:456215"/>
        <dbReference type="EC" id="6.1.1.19"/>
    </reaction>
</comment>
<keyword evidence="4" id="KW-0067">ATP-binding</keyword>
<gene>
    <name evidence="8" type="ORF">QIT00_01100</name>
</gene>
<dbReference type="InterPro" id="IPR001278">
    <property type="entry name" value="Arg-tRNA-ligase"/>
</dbReference>
<dbReference type="SUPFAM" id="SSF47323">
    <property type="entry name" value="Anticodon-binding domain of a subclass of class I aminoacyl-tRNA synthetases"/>
    <property type="match status" value="1"/>
</dbReference>
<dbReference type="PANTHER" id="PTHR11956:SF5">
    <property type="entry name" value="ARGININE--TRNA LIGASE, CYTOPLASMIC"/>
    <property type="match status" value="1"/>
</dbReference>
<evidence type="ECO:0000259" key="7">
    <source>
        <dbReference type="SMART" id="SM01016"/>
    </source>
</evidence>
<dbReference type="PANTHER" id="PTHR11956">
    <property type="entry name" value="ARGINYL-TRNA SYNTHETASE"/>
    <property type="match status" value="1"/>
</dbReference>
<proteinExistence type="predicted"/>
<protein>
    <recommendedName>
        <fullName evidence="1">arginine--tRNA ligase</fullName>
        <ecNumber evidence="1">6.1.1.19</ecNumber>
    </recommendedName>
</protein>
<evidence type="ECO:0000256" key="3">
    <source>
        <dbReference type="ARBA" id="ARBA00022741"/>
    </source>
</evidence>
<dbReference type="SMART" id="SM00836">
    <property type="entry name" value="DALR_1"/>
    <property type="match status" value="1"/>
</dbReference>
<keyword evidence="9" id="KW-1185">Reference proteome</keyword>
<dbReference type="Gene3D" id="3.30.1360.70">
    <property type="entry name" value="Arginyl tRNA synthetase N-terminal domain"/>
    <property type="match status" value="1"/>
</dbReference>
<dbReference type="Proteomes" id="UP001237105">
    <property type="component" value="Unassembled WGS sequence"/>
</dbReference>
<evidence type="ECO:0000256" key="2">
    <source>
        <dbReference type="ARBA" id="ARBA00022598"/>
    </source>
</evidence>
<keyword evidence="3" id="KW-0547">Nucleotide-binding</keyword>
<evidence type="ECO:0000259" key="6">
    <source>
        <dbReference type="SMART" id="SM00836"/>
    </source>
</evidence>
<dbReference type="InterPro" id="IPR005148">
    <property type="entry name" value="Arg-tRNA-synth_N"/>
</dbReference>
<evidence type="ECO:0000256" key="4">
    <source>
        <dbReference type="ARBA" id="ARBA00022840"/>
    </source>
</evidence>
<dbReference type="SUPFAM" id="SSF55190">
    <property type="entry name" value="Arginyl-tRNA synthetase (ArgRS), N-terminal 'additional' domain"/>
    <property type="match status" value="1"/>
</dbReference>